<evidence type="ECO:0000313" key="1">
    <source>
        <dbReference type="EMBL" id="KAI7751973.1"/>
    </source>
</evidence>
<dbReference type="AlphaFoldDB" id="A0AAD5D0Z1"/>
<dbReference type="EMBL" id="JAMZMK010005786">
    <property type="protein sequence ID" value="KAI7751973.1"/>
    <property type="molecule type" value="Genomic_DNA"/>
</dbReference>
<proteinExistence type="predicted"/>
<accession>A0AAD5D0Z1</accession>
<name>A0AAD5D0Z1_AMBAR</name>
<feature type="non-terminal residue" evidence="1">
    <location>
        <position position="1"/>
    </location>
</feature>
<protein>
    <submittedName>
        <fullName evidence="1">Uncharacterized protein</fullName>
    </submittedName>
</protein>
<keyword evidence="2" id="KW-1185">Reference proteome</keyword>
<organism evidence="1 2">
    <name type="scientific">Ambrosia artemisiifolia</name>
    <name type="common">Common ragweed</name>
    <dbReference type="NCBI Taxonomy" id="4212"/>
    <lineage>
        <taxon>Eukaryota</taxon>
        <taxon>Viridiplantae</taxon>
        <taxon>Streptophyta</taxon>
        <taxon>Embryophyta</taxon>
        <taxon>Tracheophyta</taxon>
        <taxon>Spermatophyta</taxon>
        <taxon>Magnoliopsida</taxon>
        <taxon>eudicotyledons</taxon>
        <taxon>Gunneridae</taxon>
        <taxon>Pentapetalae</taxon>
        <taxon>asterids</taxon>
        <taxon>campanulids</taxon>
        <taxon>Asterales</taxon>
        <taxon>Asteraceae</taxon>
        <taxon>Asteroideae</taxon>
        <taxon>Heliantheae alliance</taxon>
        <taxon>Heliantheae</taxon>
        <taxon>Ambrosia</taxon>
    </lineage>
</organism>
<evidence type="ECO:0000313" key="2">
    <source>
        <dbReference type="Proteomes" id="UP001206925"/>
    </source>
</evidence>
<reference evidence="1" key="1">
    <citation type="submission" date="2022-06" db="EMBL/GenBank/DDBJ databases">
        <title>Uncovering the hologenomic basis of an extraordinary plant invasion.</title>
        <authorList>
            <person name="Bieker V.C."/>
            <person name="Martin M.D."/>
            <person name="Gilbert T."/>
            <person name="Hodgins K."/>
            <person name="Battlay P."/>
            <person name="Petersen B."/>
            <person name="Wilson J."/>
        </authorList>
    </citation>
    <scope>NUCLEOTIDE SEQUENCE</scope>
    <source>
        <strain evidence="1">AA19_3_7</strain>
        <tissue evidence="1">Leaf</tissue>
    </source>
</reference>
<dbReference type="Proteomes" id="UP001206925">
    <property type="component" value="Unassembled WGS sequence"/>
</dbReference>
<comment type="caution">
    <text evidence="1">The sequence shown here is derived from an EMBL/GenBank/DDBJ whole genome shotgun (WGS) entry which is preliminary data.</text>
</comment>
<sequence>TRKVLKRSLSNGSTSTPSTMEIPKGYFAIYVGEEAVCGLCITIKRTNISGIAATGRGTVWRV</sequence>
<gene>
    <name evidence="1" type="ORF">M8C21_022069</name>
</gene>